<dbReference type="GO" id="GO:0015280">
    <property type="term" value="F:ligand-gated sodium channel activity"/>
    <property type="evidence" value="ECO:0007669"/>
    <property type="project" value="TreeGrafter"/>
</dbReference>
<comment type="subcellular location">
    <subcellularLocation>
        <location evidence="1">Membrane</location>
        <topology evidence="1">Multi-pass membrane protein</topology>
    </subcellularLocation>
</comment>
<keyword evidence="5 12" id="KW-0812">Transmembrane</keyword>
<evidence type="ECO:0000256" key="9">
    <source>
        <dbReference type="ARBA" id="ARBA00023136"/>
    </source>
</evidence>
<dbReference type="Pfam" id="PF00858">
    <property type="entry name" value="ASC"/>
    <property type="match status" value="2"/>
</dbReference>
<dbReference type="PANTHER" id="PTHR11690">
    <property type="entry name" value="AMILORIDE-SENSITIVE SODIUM CHANNEL-RELATED"/>
    <property type="match status" value="1"/>
</dbReference>
<evidence type="ECO:0000256" key="13">
    <source>
        <dbReference type="SAM" id="Phobius"/>
    </source>
</evidence>
<keyword evidence="7" id="KW-0915">Sodium</keyword>
<dbReference type="PANTHER" id="PTHR11690:SF300">
    <property type="entry name" value="PICKPOCKET PROTEIN 19"/>
    <property type="match status" value="1"/>
</dbReference>
<evidence type="ECO:0000256" key="2">
    <source>
        <dbReference type="ARBA" id="ARBA00007193"/>
    </source>
</evidence>
<protein>
    <submittedName>
        <fullName evidence="14">Uncharacterized protein</fullName>
    </submittedName>
</protein>
<proteinExistence type="inferred from homology"/>
<evidence type="ECO:0000256" key="6">
    <source>
        <dbReference type="ARBA" id="ARBA00022989"/>
    </source>
</evidence>
<evidence type="ECO:0000256" key="5">
    <source>
        <dbReference type="ARBA" id="ARBA00022692"/>
    </source>
</evidence>
<dbReference type="GO" id="GO:0005886">
    <property type="term" value="C:plasma membrane"/>
    <property type="evidence" value="ECO:0007669"/>
    <property type="project" value="TreeGrafter"/>
</dbReference>
<evidence type="ECO:0000256" key="11">
    <source>
        <dbReference type="ARBA" id="ARBA00023303"/>
    </source>
</evidence>
<name>T1JAY0_STRMM</name>
<dbReference type="InterPro" id="IPR001873">
    <property type="entry name" value="ENaC"/>
</dbReference>
<evidence type="ECO:0000256" key="7">
    <source>
        <dbReference type="ARBA" id="ARBA00023053"/>
    </source>
</evidence>
<keyword evidence="9 13" id="KW-0472">Membrane</keyword>
<evidence type="ECO:0000313" key="14">
    <source>
        <dbReference type="EnsemblMetazoa" id="SMAR010905-PA"/>
    </source>
</evidence>
<evidence type="ECO:0000256" key="10">
    <source>
        <dbReference type="ARBA" id="ARBA00023201"/>
    </source>
</evidence>
<evidence type="ECO:0000256" key="1">
    <source>
        <dbReference type="ARBA" id="ARBA00004141"/>
    </source>
</evidence>
<dbReference type="Gene3D" id="1.10.287.770">
    <property type="entry name" value="YojJ-like"/>
    <property type="match status" value="1"/>
</dbReference>
<evidence type="ECO:0000256" key="4">
    <source>
        <dbReference type="ARBA" id="ARBA00022461"/>
    </source>
</evidence>
<feature type="transmembrane region" description="Helical" evidence="13">
    <location>
        <begin position="80"/>
        <end position="98"/>
    </location>
</feature>
<dbReference type="Proteomes" id="UP000014500">
    <property type="component" value="Unassembled WGS sequence"/>
</dbReference>
<keyword evidence="15" id="KW-1185">Reference proteome</keyword>
<evidence type="ECO:0000256" key="12">
    <source>
        <dbReference type="RuleBase" id="RU000679"/>
    </source>
</evidence>
<evidence type="ECO:0000256" key="3">
    <source>
        <dbReference type="ARBA" id="ARBA00022448"/>
    </source>
</evidence>
<keyword evidence="10 12" id="KW-0739">Sodium transport</keyword>
<keyword evidence="11 12" id="KW-0407">Ion channel</keyword>
<keyword evidence="3 12" id="KW-0813">Transport</keyword>
<organism evidence="14 15">
    <name type="scientific">Strigamia maritima</name>
    <name type="common">European centipede</name>
    <name type="synonym">Geophilus maritimus</name>
    <dbReference type="NCBI Taxonomy" id="126957"/>
    <lineage>
        <taxon>Eukaryota</taxon>
        <taxon>Metazoa</taxon>
        <taxon>Ecdysozoa</taxon>
        <taxon>Arthropoda</taxon>
        <taxon>Myriapoda</taxon>
        <taxon>Chilopoda</taxon>
        <taxon>Pleurostigmophora</taxon>
        <taxon>Geophilomorpha</taxon>
        <taxon>Linotaeniidae</taxon>
        <taxon>Strigamia</taxon>
    </lineage>
</organism>
<sequence length="441" mass="50806">MSYQYHTYSNGYKNRQEPWYISNRSSMGRKTKFGAFNKSQQVRVKRIVIEKQSKNIDSGNNATRGVKAILDRKVNFFRRFIWFLIVAACTWVCVYQVGDRFILYLRNPILMKIEIMRNLTVKFPSFTICPYDINGMANIRRAQAYYAVKTKNKSMESVWNLLDYANFTSYQIWDLNQIDENEKKLPTDDYPSIIKIPKIYAFLGLCMTLKVAGSVNFMGPAFVTRFEQQFTPDIDFDDDAAFTVYPHEDDTPALHHAFFKGQIIPRGNMVSISMSVSTFILLNTTDKPCQDAVTSTKLPFMTSTARNCTTGEESRVVYDATLEMYLATKPSHCNCPPKCVDVNYEMNMDIQGKLHNVTILEIYYQTNNFQQISQVYAYGFVSFVCDVGGNLGFYFGFCLLTFLEIIDHSCVRLSNAFTLKETHLLLNRSFITTCCLLEPLQ</sequence>
<keyword evidence="8 12" id="KW-0406">Ion transport</keyword>
<keyword evidence="6 13" id="KW-1133">Transmembrane helix</keyword>
<comment type="similarity">
    <text evidence="2 12">Belongs to the amiloride-sensitive sodium channel (TC 1.A.6) family.</text>
</comment>
<dbReference type="PhylomeDB" id="T1JAY0"/>
<evidence type="ECO:0000256" key="8">
    <source>
        <dbReference type="ARBA" id="ARBA00023065"/>
    </source>
</evidence>
<dbReference type="EnsemblMetazoa" id="SMAR010905-RA">
    <property type="protein sequence ID" value="SMAR010905-PA"/>
    <property type="gene ID" value="SMAR010905"/>
</dbReference>
<dbReference type="AlphaFoldDB" id="T1JAY0"/>
<dbReference type="eggNOG" id="KOG4294">
    <property type="taxonomic scope" value="Eukaryota"/>
</dbReference>
<keyword evidence="4 12" id="KW-0894">Sodium channel</keyword>
<evidence type="ECO:0000313" key="15">
    <source>
        <dbReference type="Proteomes" id="UP000014500"/>
    </source>
</evidence>
<dbReference type="EMBL" id="JH432007">
    <property type="status" value="NOT_ANNOTATED_CDS"/>
    <property type="molecule type" value="Genomic_DNA"/>
</dbReference>
<dbReference type="HOGENOM" id="CLU_037094_0_0_1"/>
<reference evidence="14" key="2">
    <citation type="submission" date="2015-02" db="UniProtKB">
        <authorList>
            <consortium name="EnsemblMetazoa"/>
        </authorList>
    </citation>
    <scope>IDENTIFICATION</scope>
</reference>
<reference evidence="15" key="1">
    <citation type="submission" date="2011-05" db="EMBL/GenBank/DDBJ databases">
        <authorList>
            <person name="Richards S.R."/>
            <person name="Qu J."/>
            <person name="Jiang H."/>
            <person name="Jhangiani S.N."/>
            <person name="Agravi P."/>
            <person name="Goodspeed R."/>
            <person name="Gross S."/>
            <person name="Mandapat C."/>
            <person name="Jackson L."/>
            <person name="Mathew T."/>
            <person name="Pu L."/>
            <person name="Thornton R."/>
            <person name="Saada N."/>
            <person name="Wilczek-Boney K.B."/>
            <person name="Lee S."/>
            <person name="Kovar C."/>
            <person name="Wu Y."/>
            <person name="Scherer S.E."/>
            <person name="Worley K.C."/>
            <person name="Muzny D.M."/>
            <person name="Gibbs R."/>
        </authorList>
    </citation>
    <scope>NUCLEOTIDE SEQUENCE</scope>
    <source>
        <strain evidence="15">Brora</strain>
    </source>
</reference>
<dbReference type="STRING" id="126957.T1JAY0"/>
<accession>T1JAY0</accession>